<name>A0A9X2T7W5_9HYPH</name>
<comment type="caution">
    <text evidence="1">The sequence shown here is derived from an EMBL/GenBank/DDBJ whole genome shotgun (WGS) entry which is preliminary data.</text>
</comment>
<sequence length="43" mass="4507">MNATVSLSLWMFLLGLWLAAAFGFGAGFLSAALCGMNKESDHG</sequence>
<dbReference type="AlphaFoldDB" id="A0A9X2T7W5"/>
<keyword evidence="2" id="KW-1185">Reference proteome</keyword>
<dbReference type="Proteomes" id="UP001151088">
    <property type="component" value="Unassembled WGS sequence"/>
</dbReference>
<accession>A0A9X2T7W5</accession>
<proteinExistence type="predicted"/>
<protein>
    <submittedName>
        <fullName evidence="1">Uncharacterized protein</fullName>
    </submittedName>
</protein>
<gene>
    <name evidence="1" type="ORF">NVS89_15580</name>
</gene>
<evidence type="ECO:0000313" key="2">
    <source>
        <dbReference type="Proteomes" id="UP001151088"/>
    </source>
</evidence>
<dbReference type="EMBL" id="JANTHZ010000007">
    <property type="protein sequence ID" value="MCS0496523.1"/>
    <property type="molecule type" value="Genomic_DNA"/>
</dbReference>
<evidence type="ECO:0000313" key="1">
    <source>
        <dbReference type="EMBL" id="MCS0496523.1"/>
    </source>
</evidence>
<dbReference type="RefSeq" id="WP_258733687.1">
    <property type="nucleotide sequence ID" value="NZ_JANTHZ010000007.1"/>
</dbReference>
<reference evidence="1" key="1">
    <citation type="submission" date="2022-08" db="EMBL/GenBank/DDBJ databases">
        <authorList>
            <person name="Li F."/>
        </authorList>
    </citation>
    <scope>NUCLEOTIDE SEQUENCE</scope>
    <source>
        <strain evidence="1">MQZ15Z-1</strain>
    </source>
</reference>
<organism evidence="1 2">
    <name type="scientific">Ancylobacter mangrovi</name>
    <dbReference type="NCBI Taxonomy" id="2972472"/>
    <lineage>
        <taxon>Bacteria</taxon>
        <taxon>Pseudomonadati</taxon>
        <taxon>Pseudomonadota</taxon>
        <taxon>Alphaproteobacteria</taxon>
        <taxon>Hyphomicrobiales</taxon>
        <taxon>Xanthobacteraceae</taxon>
        <taxon>Ancylobacter</taxon>
    </lineage>
</organism>